<dbReference type="PANTHER" id="PTHR31111">
    <property type="entry name" value="BNAA05G37150D PROTEIN-RELATED"/>
    <property type="match status" value="1"/>
</dbReference>
<dbReference type="AlphaFoldDB" id="A0A3P5ZXN3"/>
<gene>
    <name evidence="4" type="ORF">BRAA02T04859Z</name>
    <name evidence="3" type="ORF">BRAPAZ1V2_A02P02020.2</name>
</gene>
<dbReference type="NCBIfam" id="TIGR01640">
    <property type="entry name" value="F_box_assoc_1"/>
    <property type="match status" value="1"/>
</dbReference>
<feature type="domain" description="F-box associated beta-propeller type 3" evidence="2">
    <location>
        <begin position="15"/>
        <end position="82"/>
    </location>
</feature>
<organism evidence="4">
    <name type="scientific">Brassica campestris</name>
    <name type="common">Field mustard</name>
    <dbReference type="NCBI Taxonomy" id="3711"/>
    <lineage>
        <taxon>Eukaryota</taxon>
        <taxon>Viridiplantae</taxon>
        <taxon>Streptophyta</taxon>
        <taxon>Embryophyta</taxon>
        <taxon>Tracheophyta</taxon>
        <taxon>Spermatophyta</taxon>
        <taxon>Magnoliopsida</taxon>
        <taxon>eudicotyledons</taxon>
        <taxon>Gunneridae</taxon>
        <taxon>Pentapetalae</taxon>
        <taxon>rosids</taxon>
        <taxon>malvids</taxon>
        <taxon>Brassicales</taxon>
        <taxon>Brassicaceae</taxon>
        <taxon>Brassiceae</taxon>
        <taxon>Brassica</taxon>
    </lineage>
</organism>
<sequence length="111" mass="12752">MSLHLRFIVLYAVWIECDVPHCPGSERSVCINGVLYYKATPNMSSSSDDVMITCFDVRSEKFMSFIKVTETFSGKATLINYTKGNWLHLRSKGLIFLVEKIQVLRCGFWMT</sequence>
<proteinExistence type="predicted"/>
<feature type="chain" id="PRO_5039861412" description="F-box associated beta-propeller type 3 domain-containing protein" evidence="1">
    <location>
        <begin position="18"/>
        <end position="111"/>
    </location>
</feature>
<evidence type="ECO:0000256" key="1">
    <source>
        <dbReference type="SAM" id="SignalP"/>
    </source>
</evidence>
<dbReference type="PANTHER" id="PTHR31111:SF125">
    <property type="entry name" value="F-BOX PROTEIN CPR30-LIKE"/>
    <property type="match status" value="1"/>
</dbReference>
<evidence type="ECO:0000313" key="3">
    <source>
        <dbReference type="EMBL" id="CAG7891250.1"/>
    </source>
</evidence>
<feature type="signal peptide" evidence="1">
    <location>
        <begin position="1"/>
        <end position="17"/>
    </location>
</feature>
<keyword evidence="1" id="KW-0732">Signal</keyword>
<accession>A0A3P5ZXN3</accession>
<reference evidence="4" key="1">
    <citation type="submission" date="2018-11" db="EMBL/GenBank/DDBJ databases">
        <authorList>
            <consortium name="Genoscope - CEA"/>
            <person name="William W."/>
        </authorList>
    </citation>
    <scope>NUCLEOTIDE SEQUENCE</scope>
</reference>
<protein>
    <recommendedName>
        <fullName evidence="2">F-box associated beta-propeller type 3 domain-containing protein</fullName>
    </recommendedName>
</protein>
<dbReference type="InterPro" id="IPR013187">
    <property type="entry name" value="F-box-assoc_dom_typ3"/>
</dbReference>
<dbReference type="Gramene" id="A02p02020.2_BraZ1">
    <property type="protein sequence ID" value="A02p02020.2_BraZ1.CDS"/>
    <property type="gene ID" value="A02g02020.2_BraZ1"/>
</dbReference>
<evidence type="ECO:0000313" key="4">
    <source>
        <dbReference type="EMBL" id="VDC84697.1"/>
    </source>
</evidence>
<dbReference type="Pfam" id="PF08268">
    <property type="entry name" value="FBA_3"/>
    <property type="match status" value="1"/>
</dbReference>
<dbReference type="InterPro" id="IPR017451">
    <property type="entry name" value="F-box-assoc_interact_dom"/>
</dbReference>
<dbReference type="EMBL" id="LS974618">
    <property type="protein sequence ID" value="CAG7891250.1"/>
    <property type="molecule type" value="Genomic_DNA"/>
</dbReference>
<dbReference type="EMBL" id="LR031573">
    <property type="protein sequence ID" value="VDC84697.1"/>
    <property type="molecule type" value="Genomic_DNA"/>
</dbReference>
<evidence type="ECO:0000259" key="2">
    <source>
        <dbReference type="Pfam" id="PF08268"/>
    </source>
</evidence>
<name>A0A3P5ZXN3_BRACM</name>
<dbReference type="Proteomes" id="UP000694005">
    <property type="component" value="Chromosome A02"/>
</dbReference>